<evidence type="ECO:0000313" key="3">
    <source>
        <dbReference type="Proteomes" id="UP000094285"/>
    </source>
</evidence>
<name>A0A1E4SS70_9ASCO</name>
<dbReference type="GeneID" id="30980429"/>
<proteinExistence type="predicted"/>
<reference evidence="3" key="1">
    <citation type="submission" date="2016-05" db="EMBL/GenBank/DDBJ databases">
        <title>Comparative genomics of biotechnologically important yeasts.</title>
        <authorList>
            <consortium name="DOE Joint Genome Institute"/>
            <person name="Riley R."/>
            <person name="Haridas S."/>
            <person name="Wolfe K.H."/>
            <person name="Lopes M.R."/>
            <person name="Hittinger C.T."/>
            <person name="Goker M."/>
            <person name="Salamov A."/>
            <person name="Wisecaver J."/>
            <person name="Long T.M."/>
            <person name="Aerts A.L."/>
            <person name="Barry K."/>
            <person name="Choi C."/>
            <person name="Clum A."/>
            <person name="Coughlan A.Y."/>
            <person name="Deshpande S."/>
            <person name="Douglass A.P."/>
            <person name="Hanson S.J."/>
            <person name="Klenk H.-P."/>
            <person name="Labutti K."/>
            <person name="Lapidus A."/>
            <person name="Lindquist E."/>
            <person name="Lipzen A."/>
            <person name="Meier-Kolthoff J.P."/>
            <person name="Ohm R.A."/>
            <person name="Otillar R.P."/>
            <person name="Pangilinan J."/>
            <person name="Peng Y."/>
            <person name="Rokas A."/>
            <person name="Rosa C.A."/>
            <person name="Scheuner C."/>
            <person name="Sibirny A.A."/>
            <person name="Slot J.C."/>
            <person name="Stielow J.B."/>
            <person name="Sun H."/>
            <person name="Kurtzman C.P."/>
            <person name="Blackwell M."/>
            <person name="Grigoriev I.V."/>
            <person name="Jeffries T.W."/>
        </authorList>
    </citation>
    <scope>NUCLEOTIDE SEQUENCE [LARGE SCALE GENOMIC DNA]</scope>
    <source>
        <strain evidence="3">NRRL Y-17324</strain>
    </source>
</reference>
<sequence length="76" mass="7818">MVKSPFAGNFPLYLFICFRVVKVVVAANERASLRTACLFTLGPGVVVVGETTGASAVVAPYCGPPGGAKHHISGGR</sequence>
<gene>
    <name evidence="2" type="ORF">CANTADRAFT_141287</name>
</gene>
<evidence type="ECO:0008006" key="4">
    <source>
        <dbReference type="Google" id="ProtNLM"/>
    </source>
</evidence>
<dbReference type="EMBL" id="KV453909">
    <property type="protein sequence ID" value="ODV82354.1"/>
    <property type="molecule type" value="Genomic_DNA"/>
</dbReference>
<dbReference type="AlphaFoldDB" id="A0A1E4SS70"/>
<protein>
    <recommendedName>
        <fullName evidence="4">Secreted protein</fullName>
    </recommendedName>
</protein>
<feature type="signal peptide" evidence="1">
    <location>
        <begin position="1"/>
        <end position="26"/>
    </location>
</feature>
<dbReference type="RefSeq" id="XP_020067476.1">
    <property type="nucleotide sequence ID" value="XM_020206292.1"/>
</dbReference>
<keyword evidence="3" id="KW-1185">Reference proteome</keyword>
<dbReference type="Proteomes" id="UP000094285">
    <property type="component" value="Unassembled WGS sequence"/>
</dbReference>
<evidence type="ECO:0000313" key="2">
    <source>
        <dbReference type="EMBL" id="ODV82354.1"/>
    </source>
</evidence>
<keyword evidence="1" id="KW-0732">Signal</keyword>
<organism evidence="2 3">
    <name type="scientific">Suhomyces tanzawaensis NRRL Y-17324</name>
    <dbReference type="NCBI Taxonomy" id="984487"/>
    <lineage>
        <taxon>Eukaryota</taxon>
        <taxon>Fungi</taxon>
        <taxon>Dikarya</taxon>
        <taxon>Ascomycota</taxon>
        <taxon>Saccharomycotina</taxon>
        <taxon>Pichiomycetes</taxon>
        <taxon>Debaryomycetaceae</taxon>
        <taxon>Suhomyces</taxon>
    </lineage>
</organism>
<accession>A0A1E4SS70</accession>
<feature type="chain" id="PRO_5009162928" description="Secreted protein" evidence="1">
    <location>
        <begin position="27"/>
        <end position="76"/>
    </location>
</feature>
<evidence type="ECO:0000256" key="1">
    <source>
        <dbReference type="SAM" id="SignalP"/>
    </source>
</evidence>